<evidence type="ECO:0000313" key="9">
    <source>
        <dbReference type="Proteomes" id="UP000051530"/>
    </source>
</evidence>
<dbReference type="PROSITE" id="PS50011">
    <property type="entry name" value="PROTEIN_KINASE_DOM"/>
    <property type="match status" value="1"/>
</dbReference>
<keyword evidence="3" id="KW-0808">Transferase</keyword>
<dbReference type="Gene3D" id="1.10.510.10">
    <property type="entry name" value="Transferase(Phosphotransferase) domain 1"/>
    <property type="match status" value="1"/>
</dbReference>
<keyword evidence="2" id="KW-0723">Serine/threonine-protein kinase</keyword>
<keyword evidence="9" id="KW-1185">Reference proteome</keyword>
<dbReference type="GO" id="GO:0030154">
    <property type="term" value="P:cell differentiation"/>
    <property type="evidence" value="ECO:0007669"/>
    <property type="project" value="TreeGrafter"/>
</dbReference>
<dbReference type="Gene3D" id="3.30.200.20">
    <property type="entry name" value="Phosphorylase Kinase, domain 1"/>
    <property type="match status" value="1"/>
</dbReference>
<evidence type="ECO:0000256" key="1">
    <source>
        <dbReference type="ARBA" id="ARBA00005527"/>
    </source>
</evidence>
<keyword evidence="6" id="KW-0067">ATP-binding</keyword>
<dbReference type="GO" id="GO:0004674">
    <property type="term" value="F:protein serine/threonine kinase activity"/>
    <property type="evidence" value="ECO:0007669"/>
    <property type="project" value="UniProtKB-KW"/>
</dbReference>
<comment type="caution">
    <text evidence="8">The sequence shown here is derived from an EMBL/GenBank/DDBJ whole genome shotgun (WGS) entry which is preliminary data.</text>
</comment>
<dbReference type="InterPro" id="IPR008271">
    <property type="entry name" value="Ser/Thr_kinase_AS"/>
</dbReference>
<dbReference type="InterPro" id="IPR050591">
    <property type="entry name" value="GSK-3"/>
</dbReference>
<dbReference type="PANTHER" id="PTHR24057">
    <property type="entry name" value="GLYCOGEN SYNTHASE KINASE-3 ALPHA"/>
    <property type="match status" value="1"/>
</dbReference>
<keyword evidence="4" id="KW-0547">Nucleotide-binding</keyword>
<dbReference type="VEuPathDB" id="MicrosporidiaDB:M153_4970001635"/>
<dbReference type="Proteomes" id="UP000051530">
    <property type="component" value="Unassembled WGS sequence"/>
</dbReference>
<dbReference type="OrthoDB" id="272141at2759"/>
<keyword evidence="5 8" id="KW-0418">Kinase</keyword>
<protein>
    <submittedName>
        <fullName evidence="8">CMGC/Glycogen synthase kinase-3</fullName>
    </submittedName>
</protein>
<dbReference type="GO" id="GO:0005634">
    <property type="term" value="C:nucleus"/>
    <property type="evidence" value="ECO:0007669"/>
    <property type="project" value="TreeGrafter"/>
</dbReference>
<name>A0A0R0LX49_9MICR</name>
<proteinExistence type="inferred from homology"/>
<dbReference type="SUPFAM" id="SSF56112">
    <property type="entry name" value="Protein kinase-like (PK-like)"/>
    <property type="match status" value="1"/>
</dbReference>
<evidence type="ECO:0000313" key="8">
    <source>
        <dbReference type="EMBL" id="KRH93891.1"/>
    </source>
</evidence>
<dbReference type="InterPro" id="IPR000719">
    <property type="entry name" value="Prot_kinase_dom"/>
</dbReference>
<evidence type="ECO:0000256" key="6">
    <source>
        <dbReference type="ARBA" id="ARBA00022840"/>
    </source>
</evidence>
<feature type="domain" description="Protein kinase" evidence="7">
    <location>
        <begin position="46"/>
        <end position="473"/>
    </location>
</feature>
<dbReference type="GO" id="GO:0005524">
    <property type="term" value="F:ATP binding"/>
    <property type="evidence" value="ECO:0007669"/>
    <property type="project" value="UniProtKB-KW"/>
</dbReference>
<comment type="similarity">
    <text evidence="1">Belongs to the protein kinase superfamily. CMGC Ser/Thr protein kinase family. GSK-3 subfamily.</text>
</comment>
<dbReference type="SMART" id="SM00220">
    <property type="entry name" value="S_TKc"/>
    <property type="match status" value="1"/>
</dbReference>
<accession>A0A0R0LX49</accession>
<evidence type="ECO:0000256" key="2">
    <source>
        <dbReference type="ARBA" id="ARBA00022527"/>
    </source>
</evidence>
<sequence>MDQDFSDNESFLNKISNDCKNSRHIPQELYFTQNDSLKSNQLRIKFTYEKEVGRGTFGLVHLIKVLEFDDGKFCSTNIDDKNGDTCDQSSICTGFSTLQNPDNTTETKIPNANELLSECLSTSSQSCVSSDKPFKKNVPLLNDNPIKFLALKSLYEKDFHHHREVDILSKLDHPHFVKMFGYRKTRVVGANYGQIVMEYVPYDLKHLLSSDKMIEIFSLKYETQKAKYRPIKPASIDELLAEPALHQPIGTAPFNFNTNYPPEANLTTLRTISDLKEKITIDLLKQGFSALSYLHSLGIQHRDIKPSNILIDKLGFLKICDFGSAKRTEAYSSSYICSRYYRAPENVLGHTQYTVKIDIWSFGCSLVEILIKKILFQGRSNKHQLQLIMRILNVSNRDKAVMKYYSRIEALGLGSNPAQELEPAGRFKIGLRAFLRPFIHNKKLITVFEKCIRFNSLRRYSAEDMVNLIDQSF</sequence>
<gene>
    <name evidence="8" type="ORF">M153_4970001635</name>
</gene>
<evidence type="ECO:0000256" key="5">
    <source>
        <dbReference type="ARBA" id="ARBA00022777"/>
    </source>
</evidence>
<dbReference type="GO" id="GO:0005737">
    <property type="term" value="C:cytoplasm"/>
    <property type="evidence" value="ECO:0007669"/>
    <property type="project" value="TreeGrafter"/>
</dbReference>
<dbReference type="GO" id="GO:0007165">
    <property type="term" value="P:signal transduction"/>
    <property type="evidence" value="ECO:0007669"/>
    <property type="project" value="TreeGrafter"/>
</dbReference>
<reference evidence="8 9" key="1">
    <citation type="submission" date="2015-07" db="EMBL/GenBank/DDBJ databases">
        <title>The genome of Pseudoloma neurophilia, a relevant intracellular parasite of the zebrafish.</title>
        <authorList>
            <person name="Ndikumana S."/>
            <person name="Pelin A."/>
            <person name="Sanders J."/>
            <person name="Corradi N."/>
        </authorList>
    </citation>
    <scope>NUCLEOTIDE SEQUENCE [LARGE SCALE GENOMIC DNA]</scope>
    <source>
        <strain evidence="8 9">MK1</strain>
    </source>
</reference>
<evidence type="ECO:0000259" key="7">
    <source>
        <dbReference type="PROSITE" id="PS50011"/>
    </source>
</evidence>
<dbReference type="Pfam" id="PF00069">
    <property type="entry name" value="Pkinase"/>
    <property type="match status" value="1"/>
</dbReference>
<dbReference type="InterPro" id="IPR011009">
    <property type="entry name" value="Kinase-like_dom_sf"/>
</dbReference>
<dbReference type="EMBL" id="LGUB01000186">
    <property type="protein sequence ID" value="KRH93891.1"/>
    <property type="molecule type" value="Genomic_DNA"/>
</dbReference>
<organism evidence="8 9">
    <name type="scientific">Pseudoloma neurophilia</name>
    <dbReference type="NCBI Taxonomy" id="146866"/>
    <lineage>
        <taxon>Eukaryota</taxon>
        <taxon>Fungi</taxon>
        <taxon>Fungi incertae sedis</taxon>
        <taxon>Microsporidia</taxon>
        <taxon>Pseudoloma</taxon>
    </lineage>
</organism>
<evidence type="ECO:0000256" key="3">
    <source>
        <dbReference type="ARBA" id="ARBA00022679"/>
    </source>
</evidence>
<evidence type="ECO:0000256" key="4">
    <source>
        <dbReference type="ARBA" id="ARBA00022741"/>
    </source>
</evidence>
<dbReference type="AlphaFoldDB" id="A0A0R0LX49"/>
<dbReference type="PROSITE" id="PS00108">
    <property type="entry name" value="PROTEIN_KINASE_ST"/>
    <property type="match status" value="1"/>
</dbReference>
<dbReference type="PANTHER" id="PTHR24057:SF0">
    <property type="entry name" value="PROTEIN KINASE SHAGGY-RELATED"/>
    <property type="match status" value="1"/>
</dbReference>